<reference evidence="4" key="1">
    <citation type="submission" date="2020-01" db="EMBL/GenBank/DDBJ databases">
        <authorList>
            <person name="Rat A."/>
        </authorList>
    </citation>
    <scope>NUCLEOTIDE SEQUENCE</scope>
    <source>
        <strain evidence="4">LMG 31228</strain>
    </source>
</reference>
<dbReference type="InterPro" id="IPR036641">
    <property type="entry name" value="HPT_dom_sf"/>
</dbReference>
<protein>
    <submittedName>
        <fullName evidence="4">Hybrid sensor histidine kinase/response regulator</fullName>
    </submittedName>
</protein>
<dbReference type="Gene3D" id="1.20.120.160">
    <property type="entry name" value="HPT domain"/>
    <property type="match status" value="1"/>
</dbReference>
<keyword evidence="4" id="KW-0808">Transferase</keyword>
<accession>A0A9X9XA13</accession>
<feature type="domain" description="HPt" evidence="3">
    <location>
        <begin position="1"/>
        <end position="101"/>
    </location>
</feature>
<dbReference type="RefSeq" id="WP_211846068.1">
    <property type="nucleotide sequence ID" value="NZ_JAAEDL010000006.1"/>
</dbReference>
<dbReference type="PANTHER" id="PTHR43395">
    <property type="entry name" value="SENSOR HISTIDINE KINASE CHEA"/>
    <property type="match status" value="1"/>
</dbReference>
<dbReference type="Pfam" id="PF01627">
    <property type="entry name" value="Hpt"/>
    <property type="match status" value="1"/>
</dbReference>
<name>A0A9X9XA13_9PROT</name>
<evidence type="ECO:0000256" key="1">
    <source>
        <dbReference type="ARBA" id="ARBA00023012"/>
    </source>
</evidence>
<dbReference type="Proteomes" id="UP001138709">
    <property type="component" value="Unassembled WGS sequence"/>
</dbReference>
<dbReference type="GO" id="GO:0004672">
    <property type="term" value="F:protein kinase activity"/>
    <property type="evidence" value="ECO:0007669"/>
    <property type="project" value="UniProtKB-ARBA"/>
</dbReference>
<gene>
    <name evidence="4" type="ORF">GXW74_08625</name>
</gene>
<dbReference type="SUPFAM" id="SSF47226">
    <property type="entry name" value="Histidine-containing phosphotransfer domain, HPT domain"/>
    <property type="match status" value="1"/>
</dbReference>
<dbReference type="GO" id="GO:0000160">
    <property type="term" value="P:phosphorelay signal transduction system"/>
    <property type="evidence" value="ECO:0007669"/>
    <property type="project" value="UniProtKB-KW"/>
</dbReference>
<feature type="non-terminal residue" evidence="4">
    <location>
        <position position="134"/>
    </location>
</feature>
<dbReference type="AlphaFoldDB" id="A0A9X9XA13"/>
<evidence type="ECO:0000259" key="3">
    <source>
        <dbReference type="PROSITE" id="PS50894"/>
    </source>
</evidence>
<dbReference type="CDD" id="cd00088">
    <property type="entry name" value="HPT"/>
    <property type="match status" value="1"/>
</dbReference>
<comment type="caution">
    <text evidence="4">The sequence shown here is derived from an EMBL/GenBank/DDBJ whole genome shotgun (WGS) entry which is preliminary data.</text>
</comment>
<reference evidence="4" key="2">
    <citation type="journal article" date="2021" name="Syst. Appl. Microbiol.">
        <title>Roseomonas hellenica sp. nov., isolated from roots of wild-growing Alkanna tinctoria.</title>
        <authorList>
            <person name="Rat A."/>
            <person name="Naranjo H.D."/>
            <person name="Lebbe L."/>
            <person name="Cnockaert M."/>
            <person name="Krigas N."/>
            <person name="Grigoriadou K."/>
            <person name="Maloupa E."/>
            <person name="Willems A."/>
        </authorList>
    </citation>
    <scope>NUCLEOTIDE SEQUENCE</scope>
    <source>
        <strain evidence="4">LMG 31228</strain>
    </source>
</reference>
<organism evidence="4 5">
    <name type="scientific">Neoroseomonas eburnea</name>
    <dbReference type="NCBI Taxonomy" id="1346889"/>
    <lineage>
        <taxon>Bacteria</taxon>
        <taxon>Pseudomonadati</taxon>
        <taxon>Pseudomonadota</taxon>
        <taxon>Alphaproteobacteria</taxon>
        <taxon>Acetobacterales</taxon>
        <taxon>Acetobacteraceae</taxon>
        <taxon>Neoroseomonas</taxon>
    </lineage>
</organism>
<feature type="modified residue" description="Phosphohistidine" evidence="2">
    <location>
        <position position="44"/>
    </location>
</feature>
<evidence type="ECO:0000313" key="5">
    <source>
        <dbReference type="Proteomes" id="UP001138709"/>
    </source>
</evidence>
<dbReference type="SMART" id="SM00073">
    <property type="entry name" value="HPT"/>
    <property type="match status" value="1"/>
</dbReference>
<keyword evidence="1" id="KW-0902">Two-component regulatory system</keyword>
<dbReference type="PROSITE" id="PS50894">
    <property type="entry name" value="HPT"/>
    <property type="match status" value="1"/>
</dbReference>
<keyword evidence="2" id="KW-0597">Phosphoprotein</keyword>
<evidence type="ECO:0000256" key="2">
    <source>
        <dbReference type="PROSITE-ProRule" id="PRU00110"/>
    </source>
</evidence>
<proteinExistence type="predicted"/>
<dbReference type="InterPro" id="IPR051315">
    <property type="entry name" value="Bact_Chemotaxis_CheA"/>
</dbReference>
<evidence type="ECO:0000313" key="4">
    <source>
        <dbReference type="EMBL" id="MBR0680549.1"/>
    </source>
</evidence>
<keyword evidence="4" id="KW-0418">Kinase</keyword>
<keyword evidence="5" id="KW-1185">Reference proteome</keyword>
<sequence length="134" mass="13925">MDDLLADFLTETHEGLTALDSALVRLERTPDDHPTLSEVFRLVHTIKGTCGFLGLSRLEAVAHAAENVLGRYRDGTLPVTPAGITVILAALDRIKAIVAGLEATGSEPTGEDAPLITALDEAAEGRAAAPAAAT</sequence>
<dbReference type="PANTHER" id="PTHR43395:SF1">
    <property type="entry name" value="CHEMOTAXIS PROTEIN CHEA"/>
    <property type="match status" value="1"/>
</dbReference>
<dbReference type="EMBL" id="JAAEDL010000006">
    <property type="protein sequence ID" value="MBR0680549.1"/>
    <property type="molecule type" value="Genomic_DNA"/>
</dbReference>
<dbReference type="InterPro" id="IPR008207">
    <property type="entry name" value="Sig_transdc_His_kin_Hpt_dom"/>
</dbReference>